<dbReference type="AlphaFoldDB" id="A0A1Y2JLA5"/>
<dbReference type="GO" id="GO:0009279">
    <property type="term" value="C:cell outer membrane"/>
    <property type="evidence" value="ECO:0007669"/>
    <property type="project" value="UniProtKB-SubCell"/>
</dbReference>
<evidence type="ECO:0000256" key="5">
    <source>
        <dbReference type="ARBA" id="ARBA00038306"/>
    </source>
</evidence>
<comment type="caution">
    <text evidence="7">The sequence shown here is derived from an EMBL/GenBank/DDBJ whole genome shotgun (WGS) entry which is preliminary data.</text>
</comment>
<sequence>MGDLIRAFNRALMLRWFCFMMIGRPPVRLNKGGVEMRKFSLVLLSTVALGPITAQAADLAPVRMSSKAPAQVGNWTGFYIGGNVGYGWGSYGASNATGTIVNSNGGSGIYAFNPVSGNGNGVTAGIQAGYNWQIEQTVLGIEADWQYLNSKASTGNSAIAVPVFIGGNFSGSTSVSTDWYATFRGRVGYAFGPALLYATGGIALADTKVSANATGSIVTALFPPTLGPLGSMSASDSAVLIGYAVGGGFEYALGAGWSVKGEYLHMGFGTKGYNLTGSLQSPAGLTGVIATHVDIKPSFDIARVGVNYRF</sequence>
<comment type="subcellular location">
    <subcellularLocation>
        <location evidence="1">Cell outer membrane</location>
    </subcellularLocation>
</comment>
<keyword evidence="2" id="KW-0732">Signal</keyword>
<dbReference type="InterPro" id="IPR027385">
    <property type="entry name" value="Beta-barrel_OMP"/>
</dbReference>
<evidence type="ECO:0000259" key="6">
    <source>
        <dbReference type="Pfam" id="PF13505"/>
    </source>
</evidence>
<gene>
    <name evidence="7" type="ORF">BSZ19_27655</name>
</gene>
<evidence type="ECO:0000256" key="1">
    <source>
        <dbReference type="ARBA" id="ARBA00004442"/>
    </source>
</evidence>
<protein>
    <recommendedName>
        <fullName evidence="6">Outer membrane protein beta-barrel domain-containing protein</fullName>
    </recommendedName>
</protein>
<dbReference type="InterPro" id="IPR011250">
    <property type="entry name" value="OMP/PagP_B-barrel"/>
</dbReference>
<dbReference type="InterPro" id="IPR051692">
    <property type="entry name" value="OMP-like"/>
</dbReference>
<evidence type="ECO:0000256" key="4">
    <source>
        <dbReference type="ARBA" id="ARBA00023237"/>
    </source>
</evidence>
<dbReference type="EMBL" id="NAFL01000266">
    <property type="protein sequence ID" value="OSJ29346.1"/>
    <property type="molecule type" value="Genomic_DNA"/>
</dbReference>
<accession>A0A1Y2JLA5</accession>
<dbReference type="SUPFAM" id="SSF56925">
    <property type="entry name" value="OMPA-like"/>
    <property type="match status" value="1"/>
</dbReference>
<keyword evidence="4" id="KW-0998">Cell outer membrane</keyword>
<dbReference type="RefSeq" id="WP_085402516.1">
    <property type="nucleotide sequence ID" value="NZ_NAFL01000266.1"/>
</dbReference>
<organism evidence="7 8">
    <name type="scientific">Bradyrhizobium japonicum</name>
    <dbReference type="NCBI Taxonomy" id="375"/>
    <lineage>
        <taxon>Bacteria</taxon>
        <taxon>Pseudomonadati</taxon>
        <taxon>Pseudomonadota</taxon>
        <taxon>Alphaproteobacteria</taxon>
        <taxon>Hyphomicrobiales</taxon>
        <taxon>Nitrobacteraceae</taxon>
        <taxon>Bradyrhizobium</taxon>
    </lineage>
</organism>
<evidence type="ECO:0000256" key="2">
    <source>
        <dbReference type="ARBA" id="ARBA00022729"/>
    </source>
</evidence>
<evidence type="ECO:0000313" key="8">
    <source>
        <dbReference type="Proteomes" id="UP000193335"/>
    </source>
</evidence>
<proteinExistence type="inferred from homology"/>
<evidence type="ECO:0000256" key="3">
    <source>
        <dbReference type="ARBA" id="ARBA00023136"/>
    </source>
</evidence>
<keyword evidence="3" id="KW-0472">Membrane</keyword>
<comment type="similarity">
    <text evidence="5">Belongs to the Omp25/RopB family.</text>
</comment>
<feature type="domain" description="Outer membrane protein beta-barrel" evidence="6">
    <location>
        <begin position="67"/>
        <end position="310"/>
    </location>
</feature>
<evidence type="ECO:0000313" key="7">
    <source>
        <dbReference type="EMBL" id="OSJ29346.1"/>
    </source>
</evidence>
<name>A0A1Y2JLA5_BRAJP</name>
<dbReference type="Pfam" id="PF13505">
    <property type="entry name" value="OMP_b-brl"/>
    <property type="match status" value="1"/>
</dbReference>
<dbReference type="Proteomes" id="UP000193335">
    <property type="component" value="Unassembled WGS sequence"/>
</dbReference>
<reference evidence="7 8" key="1">
    <citation type="submission" date="2017-03" db="EMBL/GenBank/DDBJ databases">
        <title>Whole genome sequences of fourteen strains of Bradyrhizobium canariense and one strain of Bradyrhizobium japonicum isolated from Lupinus (Papilionoideae: Genisteae) species in Algeria.</title>
        <authorList>
            <person name="Crovadore J."/>
            <person name="Chekireb D."/>
            <person name="Brachmann A."/>
            <person name="Chablais R."/>
            <person name="Cochard B."/>
            <person name="Lefort F."/>
        </authorList>
    </citation>
    <scope>NUCLEOTIDE SEQUENCE [LARGE SCALE GENOMIC DNA]</scope>
    <source>
        <strain evidence="7 8">UBMA197</strain>
    </source>
</reference>
<dbReference type="PANTHER" id="PTHR34001">
    <property type="entry name" value="BLL7405 PROTEIN"/>
    <property type="match status" value="1"/>
</dbReference>
<dbReference type="Gene3D" id="2.40.160.20">
    <property type="match status" value="1"/>
</dbReference>
<dbReference type="PANTHER" id="PTHR34001:SF3">
    <property type="entry name" value="BLL7405 PROTEIN"/>
    <property type="match status" value="1"/>
</dbReference>